<proteinExistence type="predicted"/>
<dbReference type="Proteomes" id="UP000239936">
    <property type="component" value="Unassembled WGS sequence"/>
</dbReference>
<sequence>MSAVFVNLKQRDNARNALISATHRALFALLTAGNADHLQSLVLKQQARFSSQQQRCIFMLQ</sequence>
<dbReference type="AlphaFoldDB" id="A0A2S7XP80"/>
<reference evidence="1 2" key="1">
    <citation type="submission" date="2018-01" db="EMBL/GenBank/DDBJ databases">
        <title>The complete genome sequence of Chromatium okenii LaCa, a purple sulfur bacterium with a turbulent life.</title>
        <authorList>
            <person name="Luedin S.M."/>
            <person name="Liechti N."/>
            <person name="Storelli N."/>
            <person name="Danza F."/>
            <person name="Wittwer M."/>
            <person name="Pothier J.F."/>
            <person name="Tonolla M.A."/>
        </authorList>
    </citation>
    <scope>NUCLEOTIDE SEQUENCE [LARGE SCALE GENOMIC DNA]</scope>
    <source>
        <strain evidence="1 2">LaCa</strain>
    </source>
</reference>
<accession>A0A2S7XP80</accession>
<comment type="caution">
    <text evidence="1">The sequence shown here is derived from an EMBL/GenBank/DDBJ whole genome shotgun (WGS) entry which is preliminary data.</text>
</comment>
<keyword evidence="2" id="KW-1185">Reference proteome</keyword>
<evidence type="ECO:0000313" key="2">
    <source>
        <dbReference type="Proteomes" id="UP000239936"/>
    </source>
</evidence>
<gene>
    <name evidence="1" type="ORF">CXB77_13315</name>
</gene>
<protein>
    <submittedName>
        <fullName evidence="1">Uncharacterized protein</fullName>
    </submittedName>
</protein>
<organism evidence="1 2">
    <name type="scientific">Chromatium okenii</name>
    <dbReference type="NCBI Taxonomy" id="61644"/>
    <lineage>
        <taxon>Bacteria</taxon>
        <taxon>Pseudomonadati</taxon>
        <taxon>Pseudomonadota</taxon>
        <taxon>Gammaproteobacteria</taxon>
        <taxon>Chromatiales</taxon>
        <taxon>Chromatiaceae</taxon>
        <taxon>Chromatium</taxon>
    </lineage>
</organism>
<evidence type="ECO:0000313" key="1">
    <source>
        <dbReference type="EMBL" id="PQJ95238.1"/>
    </source>
</evidence>
<name>A0A2S7XP80_9GAMM</name>
<dbReference type="EMBL" id="PPGH01000037">
    <property type="protein sequence ID" value="PQJ95238.1"/>
    <property type="molecule type" value="Genomic_DNA"/>
</dbReference>